<evidence type="ECO:0000256" key="1">
    <source>
        <dbReference type="ARBA" id="ARBA00022679"/>
    </source>
</evidence>
<dbReference type="PANTHER" id="PTHR43800:SF1">
    <property type="entry name" value="PEPTIDYL-LYSINE N-ACETYLTRANSFERASE YJAB"/>
    <property type="match status" value="1"/>
</dbReference>
<protein>
    <submittedName>
        <fullName evidence="4">N-acetylglutamate synthase, GNAT family</fullName>
    </submittedName>
</protein>
<keyword evidence="1" id="KW-0808">Transferase</keyword>
<organism evidence="4 5">
    <name type="scientific">Actinokineospora diospyrosa</name>
    <dbReference type="NCBI Taxonomy" id="103728"/>
    <lineage>
        <taxon>Bacteria</taxon>
        <taxon>Bacillati</taxon>
        <taxon>Actinomycetota</taxon>
        <taxon>Actinomycetes</taxon>
        <taxon>Pseudonocardiales</taxon>
        <taxon>Pseudonocardiaceae</taxon>
        <taxon>Actinokineospora</taxon>
    </lineage>
</organism>
<dbReference type="RefSeq" id="WP_253889394.1">
    <property type="nucleotide sequence ID" value="NZ_BAAAVB010000001.1"/>
</dbReference>
<evidence type="ECO:0000313" key="5">
    <source>
        <dbReference type="Proteomes" id="UP001205185"/>
    </source>
</evidence>
<evidence type="ECO:0000256" key="2">
    <source>
        <dbReference type="ARBA" id="ARBA00023315"/>
    </source>
</evidence>
<gene>
    <name evidence="4" type="ORF">LV75_005018</name>
</gene>
<dbReference type="PROSITE" id="PS51186">
    <property type="entry name" value="GNAT"/>
    <property type="match status" value="1"/>
</dbReference>
<dbReference type="Gene3D" id="3.40.630.30">
    <property type="match status" value="1"/>
</dbReference>
<proteinExistence type="predicted"/>
<reference evidence="4 5" key="1">
    <citation type="submission" date="2022-06" db="EMBL/GenBank/DDBJ databases">
        <title>Genomic Encyclopedia of Archaeal and Bacterial Type Strains, Phase II (KMG-II): from individual species to whole genera.</title>
        <authorList>
            <person name="Goeker M."/>
        </authorList>
    </citation>
    <scope>NUCLEOTIDE SEQUENCE [LARGE SCALE GENOMIC DNA]</scope>
    <source>
        <strain evidence="4 5">DSM 44255</strain>
    </source>
</reference>
<dbReference type="Proteomes" id="UP001205185">
    <property type="component" value="Unassembled WGS sequence"/>
</dbReference>
<sequence>MIRAATAADFERLQEIEVLAGAAFRDIGMPEIADDDPPTIEELAESVAGGLAWVAEYQGRVVGYLQAEVVGGCAHVAQVSIDPIVRGRGLGRALVDHLEGWAIDHNLEALTLTTFRDVPWNAPYYERIGFRQVEPTPALQAVVDREAELGLNPATRVCMRREVVVPPR</sequence>
<dbReference type="PANTHER" id="PTHR43800">
    <property type="entry name" value="PEPTIDYL-LYSINE N-ACETYLTRANSFERASE YJAB"/>
    <property type="match status" value="1"/>
</dbReference>
<dbReference type="SUPFAM" id="SSF55729">
    <property type="entry name" value="Acyl-CoA N-acyltransferases (Nat)"/>
    <property type="match status" value="1"/>
</dbReference>
<keyword evidence="2" id="KW-0012">Acyltransferase</keyword>
<evidence type="ECO:0000313" key="4">
    <source>
        <dbReference type="EMBL" id="MCP2272492.1"/>
    </source>
</evidence>
<name>A0ABT1IIM2_9PSEU</name>
<dbReference type="EMBL" id="JAMTCO010000012">
    <property type="protein sequence ID" value="MCP2272492.1"/>
    <property type="molecule type" value="Genomic_DNA"/>
</dbReference>
<dbReference type="InterPro" id="IPR016181">
    <property type="entry name" value="Acyl_CoA_acyltransferase"/>
</dbReference>
<feature type="domain" description="N-acetyltransferase" evidence="3">
    <location>
        <begin position="1"/>
        <end position="164"/>
    </location>
</feature>
<dbReference type="InterPro" id="IPR000182">
    <property type="entry name" value="GNAT_dom"/>
</dbReference>
<dbReference type="CDD" id="cd04301">
    <property type="entry name" value="NAT_SF"/>
    <property type="match status" value="1"/>
</dbReference>
<evidence type="ECO:0000259" key="3">
    <source>
        <dbReference type="PROSITE" id="PS51186"/>
    </source>
</evidence>
<keyword evidence="5" id="KW-1185">Reference proteome</keyword>
<dbReference type="Pfam" id="PF00583">
    <property type="entry name" value="Acetyltransf_1"/>
    <property type="match status" value="1"/>
</dbReference>
<accession>A0ABT1IIM2</accession>
<comment type="caution">
    <text evidence="4">The sequence shown here is derived from an EMBL/GenBank/DDBJ whole genome shotgun (WGS) entry which is preliminary data.</text>
</comment>